<organism evidence="1">
    <name type="scientific">Salix viminalis</name>
    <name type="common">Common osier</name>
    <name type="synonym">Basket willow</name>
    <dbReference type="NCBI Taxonomy" id="40686"/>
    <lineage>
        <taxon>Eukaryota</taxon>
        <taxon>Viridiplantae</taxon>
        <taxon>Streptophyta</taxon>
        <taxon>Embryophyta</taxon>
        <taxon>Tracheophyta</taxon>
        <taxon>Spermatophyta</taxon>
        <taxon>Magnoliopsida</taxon>
        <taxon>eudicotyledons</taxon>
        <taxon>Gunneridae</taxon>
        <taxon>Pentapetalae</taxon>
        <taxon>rosids</taxon>
        <taxon>fabids</taxon>
        <taxon>Malpighiales</taxon>
        <taxon>Salicaceae</taxon>
        <taxon>Saliceae</taxon>
        <taxon>Salix</taxon>
    </lineage>
</organism>
<evidence type="ECO:0000313" key="1">
    <source>
        <dbReference type="EMBL" id="VFU31703.1"/>
    </source>
</evidence>
<dbReference type="AlphaFoldDB" id="A0A6N2KU10"/>
<name>A0A6N2KU10_SALVM</name>
<accession>A0A6N2KU10</accession>
<sequence length="106" mass="12009">MACGRSLAPEITQEMILSHAANKLNDHDLVPWIPIILFFNQSEPAFSASDQPDILKFRHGMIRSFLTFCDTRTITLLQLHIPKGWMPFHPDARYLGTDTDGPQSSK</sequence>
<protein>
    <submittedName>
        <fullName evidence="1">Uncharacterized protein</fullName>
    </submittedName>
</protein>
<reference evidence="1" key="1">
    <citation type="submission" date="2019-03" db="EMBL/GenBank/DDBJ databases">
        <authorList>
            <person name="Mank J."/>
            <person name="Almeida P."/>
        </authorList>
    </citation>
    <scope>NUCLEOTIDE SEQUENCE</scope>
    <source>
        <strain evidence="1">78183</strain>
    </source>
</reference>
<gene>
    <name evidence="1" type="ORF">SVIM_LOCUS135793</name>
</gene>
<dbReference type="EMBL" id="CAADRP010000761">
    <property type="protein sequence ID" value="VFU31703.1"/>
    <property type="molecule type" value="Genomic_DNA"/>
</dbReference>
<proteinExistence type="predicted"/>